<dbReference type="Proteomes" id="UP000242610">
    <property type="component" value="Unassembled WGS sequence"/>
</dbReference>
<feature type="compositionally biased region" description="Polar residues" evidence="3">
    <location>
        <begin position="49"/>
        <end position="61"/>
    </location>
</feature>
<dbReference type="Gene3D" id="3.80.10.10">
    <property type="entry name" value="Ribonuclease Inhibitor"/>
    <property type="match status" value="2"/>
</dbReference>
<evidence type="ECO:0000256" key="4">
    <source>
        <dbReference type="SAM" id="Phobius"/>
    </source>
</evidence>
<accession>A0A1C4H6I2</accession>
<evidence type="ECO:0000256" key="3">
    <source>
        <dbReference type="SAM" id="MobiDB-lite"/>
    </source>
</evidence>
<keyword evidence="4" id="KW-0812">Transmembrane</keyword>
<evidence type="ECO:0000256" key="2">
    <source>
        <dbReference type="ARBA" id="ARBA00022737"/>
    </source>
</evidence>
<evidence type="ECO:0000313" key="6">
    <source>
        <dbReference type="Proteomes" id="UP000242610"/>
    </source>
</evidence>
<evidence type="ECO:0000313" key="5">
    <source>
        <dbReference type="EMBL" id="SCC80392.1"/>
    </source>
</evidence>
<dbReference type="PANTHER" id="PTHR46652:SF3">
    <property type="entry name" value="LEUCINE-RICH REPEAT-CONTAINING PROTEIN 9"/>
    <property type="match status" value="1"/>
</dbReference>
<dbReference type="SMART" id="SM00365">
    <property type="entry name" value="LRR_SD22"/>
    <property type="match status" value="2"/>
</dbReference>
<keyword evidence="6" id="KW-1185">Reference proteome</keyword>
<dbReference type="InterPro" id="IPR050836">
    <property type="entry name" value="SDS22/Internalin_LRR"/>
</dbReference>
<feature type="compositionally biased region" description="Basic and acidic residues" evidence="3">
    <location>
        <begin position="745"/>
        <end position="761"/>
    </location>
</feature>
<dbReference type="SUPFAM" id="SSF52058">
    <property type="entry name" value="L domain-like"/>
    <property type="match status" value="1"/>
</dbReference>
<keyword evidence="2" id="KW-0677">Repeat</keyword>
<dbReference type="PANTHER" id="PTHR46652">
    <property type="entry name" value="LEUCINE-RICH REPEAT AND IQ DOMAIN-CONTAINING PROTEIN 1-RELATED"/>
    <property type="match status" value="1"/>
</dbReference>
<keyword evidence="1" id="KW-0433">Leucine-rich repeat</keyword>
<organism evidence="5 6">
    <name type="scientific">Bifidobacterium commune</name>
    <dbReference type="NCBI Taxonomy" id="1505727"/>
    <lineage>
        <taxon>Bacteria</taxon>
        <taxon>Bacillati</taxon>
        <taxon>Actinomycetota</taxon>
        <taxon>Actinomycetes</taxon>
        <taxon>Bifidobacteriales</taxon>
        <taxon>Bifidobacteriaceae</taxon>
        <taxon>Bifidobacterium</taxon>
    </lineage>
</organism>
<keyword evidence="4" id="KW-0472">Membrane</keyword>
<dbReference type="OrthoDB" id="3221935at2"/>
<feature type="transmembrane region" description="Helical" evidence="4">
    <location>
        <begin position="770"/>
        <end position="791"/>
    </location>
</feature>
<keyword evidence="4" id="KW-1133">Transmembrane helix</keyword>
<dbReference type="PROSITE" id="PS51450">
    <property type="entry name" value="LRR"/>
    <property type="match status" value="2"/>
</dbReference>
<dbReference type="EMBL" id="FMBL01000003">
    <property type="protein sequence ID" value="SCC80392.1"/>
    <property type="molecule type" value="Genomic_DNA"/>
</dbReference>
<name>A0A1C4H6I2_9BIFI</name>
<proteinExistence type="predicted"/>
<dbReference type="Pfam" id="PF12799">
    <property type="entry name" value="LRR_4"/>
    <property type="match status" value="1"/>
</dbReference>
<dbReference type="InterPro" id="IPR001611">
    <property type="entry name" value="Leu-rich_rpt"/>
</dbReference>
<feature type="region of interest" description="Disordered" evidence="3">
    <location>
        <begin position="46"/>
        <end position="71"/>
    </location>
</feature>
<feature type="compositionally biased region" description="Basic and acidic residues" evidence="3">
    <location>
        <begin position="718"/>
        <end position="729"/>
    </location>
</feature>
<reference evidence="6" key="1">
    <citation type="submission" date="2016-08" db="EMBL/GenBank/DDBJ databases">
        <authorList>
            <person name="Varghese N."/>
            <person name="Submissions Spin"/>
        </authorList>
    </citation>
    <scope>NUCLEOTIDE SEQUENCE [LARGE SCALE GENOMIC DNA]</scope>
    <source>
        <strain evidence="6">R-52791</strain>
    </source>
</reference>
<feature type="region of interest" description="Disordered" evidence="3">
    <location>
        <begin position="696"/>
        <end position="761"/>
    </location>
</feature>
<sequence length="806" mass="85764">MRKISDGGSPAHRSRSKRGSELVSAVLALIVGMAMALPASVAVADPATENGTSGQTQSQPSAPGVTPRGGRFVRPGSSCILGTSSIRDCFGDMFIGWAVAKELGVNVFSILTQDMADNVHTLNVISATTSELPVLNDFSGMEVFHHLKKLNLNSHSISDVSGLASQTSLEELDLGGNKISDISPLAGLTQLKKLNLSECPIKDDSISGNGSMAVIAGFKQLEELNLGRITMQPRLQDVTPLLGLNKLKKLNLHFNKIGTDGFNRLAATSFAPNLTSLDVTFNEVDNMSAIVKFGQLQEFMANSNRISDPSPLTSLRNITNVDLSANKIPDISSLTSAPFPNLTRMNLINQSLMEPSTNVSTNVTVHSAIITRTPAMTYAGQDTTYRPLPESGFSFDAPTGSMTWASVTAPAELKFRFTSKVSVGPLRGVVYSGISKRGVTLGRQVTYEAGPGASWASPYPSEWVDDGARVTTVPSAPTGLTPPAPGMETNGWEYATSSNGPKVGSFEFGATGTPVTSNIWVRPHWSYRVHFEAGPDGSTWNQVPNDVLVDPGQKVGALSSPSQPQRTHYNQVGWEYSRSSNGPAEGGFVFDGDPATPGTTVNNEIWVRPLWEPMSYAVNYDWNGGSWNGQKLPTSAKYADFLSAPAVSGLSVPAHQHFDHWEVAASASGPWTTFTAVPTPGLTMPGHDIWIRPSWVTDQDSGKDSPDGPGGGSNGPDGPKENGKDEPKNDGPNGLVTPTAPSSKSDTRAKPEKGSKQADPVRKVLSETGAAIIVPAVMAVALLALAIVIQLNRQFDSEPVRHHKQD</sequence>
<evidence type="ECO:0000256" key="1">
    <source>
        <dbReference type="ARBA" id="ARBA00022614"/>
    </source>
</evidence>
<dbReference type="AlphaFoldDB" id="A0A1C4H6I2"/>
<dbReference type="Pfam" id="PF13516">
    <property type="entry name" value="LRR_6"/>
    <property type="match status" value="1"/>
</dbReference>
<protein>
    <submittedName>
        <fullName evidence="5">Leucine Rich repeat-containing protein</fullName>
    </submittedName>
</protein>
<gene>
    <name evidence="5" type="ORF">GA0061077_1178</name>
</gene>
<dbReference type="InterPro" id="IPR032675">
    <property type="entry name" value="LRR_dom_sf"/>
</dbReference>
<dbReference type="RefSeq" id="WP_091848014.1">
    <property type="nucleotide sequence ID" value="NZ_FMBL01000003.1"/>
</dbReference>
<dbReference type="InterPro" id="IPR025875">
    <property type="entry name" value="Leu-rich_rpt_4"/>
</dbReference>